<reference evidence="3" key="1">
    <citation type="submission" date="2016-10" db="EMBL/GenBank/DDBJ databases">
        <authorList>
            <person name="Varghese N."/>
            <person name="Submissions S."/>
        </authorList>
    </citation>
    <scope>NUCLEOTIDE SEQUENCE [LARGE SCALE GENOMIC DNA]</scope>
    <source>
        <strain evidence="3">DSM 7165</strain>
    </source>
</reference>
<dbReference type="FunFam" id="3.40.50.880:FF:000033">
    <property type="entry name" value="Glutamine amidotransferase class-I"/>
    <property type="match status" value="1"/>
</dbReference>
<keyword evidence="2" id="KW-0808">Transferase</keyword>
<protein>
    <submittedName>
        <fullName evidence="2">GMP synthase-Glutamine amidotransferase</fullName>
    </submittedName>
</protein>
<feature type="domain" description="Glutamine amidotransferase" evidence="1">
    <location>
        <begin position="25"/>
        <end position="179"/>
    </location>
</feature>
<dbReference type="OrthoDB" id="9813383at2"/>
<sequence>MHLCILQHVAFEGPARIADWLISQGHTFTICHLYQAEPLPKVKDFDALIVLGGPMNVSDEAAYPWLAAEKRLIRKTLESDRPLLGICLGGQLIAEALGAHIAPCKNAEIGWWPIEKHALCDLAWPPVLKVFHWHAQGFSLPVDAQPLAFSPACEYQGFTWDAGRVIGLQFHLETTLASAQALITHCAPDWQAQGAYIQAPEAMLADLQGFSGLASVLDLLLLHWLQA</sequence>
<dbReference type="GO" id="GO:0005829">
    <property type="term" value="C:cytosol"/>
    <property type="evidence" value="ECO:0007669"/>
    <property type="project" value="TreeGrafter"/>
</dbReference>
<dbReference type="InterPro" id="IPR044992">
    <property type="entry name" value="ChyE-like"/>
</dbReference>
<organism evidence="2 3">
    <name type="scientific">Allopseudospirillum japonicum</name>
    <dbReference type="NCBI Taxonomy" id="64971"/>
    <lineage>
        <taxon>Bacteria</taxon>
        <taxon>Pseudomonadati</taxon>
        <taxon>Pseudomonadota</taxon>
        <taxon>Gammaproteobacteria</taxon>
        <taxon>Oceanospirillales</taxon>
        <taxon>Oceanospirillaceae</taxon>
        <taxon>Allopseudospirillum</taxon>
    </lineage>
</organism>
<dbReference type="CDD" id="cd01741">
    <property type="entry name" value="GATase1_1"/>
    <property type="match status" value="1"/>
</dbReference>
<dbReference type="AlphaFoldDB" id="A0A1H6UJF5"/>
<dbReference type="Pfam" id="PF00117">
    <property type="entry name" value="GATase"/>
    <property type="match status" value="1"/>
</dbReference>
<dbReference type="PANTHER" id="PTHR42695">
    <property type="entry name" value="GLUTAMINE AMIDOTRANSFERASE YLR126C-RELATED"/>
    <property type="match status" value="1"/>
</dbReference>
<dbReference type="Proteomes" id="UP000242999">
    <property type="component" value="Unassembled WGS sequence"/>
</dbReference>
<evidence type="ECO:0000259" key="1">
    <source>
        <dbReference type="Pfam" id="PF00117"/>
    </source>
</evidence>
<dbReference type="SUPFAM" id="SSF52317">
    <property type="entry name" value="Class I glutamine amidotransferase-like"/>
    <property type="match status" value="1"/>
</dbReference>
<accession>A0A1H6UJF5</accession>
<proteinExistence type="predicted"/>
<dbReference type="EMBL" id="FNYH01000015">
    <property type="protein sequence ID" value="SEI88360.1"/>
    <property type="molecule type" value="Genomic_DNA"/>
</dbReference>
<dbReference type="InterPro" id="IPR029062">
    <property type="entry name" value="Class_I_gatase-like"/>
</dbReference>
<evidence type="ECO:0000313" key="2">
    <source>
        <dbReference type="EMBL" id="SEI88360.1"/>
    </source>
</evidence>
<gene>
    <name evidence="2" type="ORF">SAMN05421831_11531</name>
</gene>
<keyword evidence="3" id="KW-1185">Reference proteome</keyword>
<dbReference type="PROSITE" id="PS51273">
    <property type="entry name" value="GATASE_TYPE_1"/>
    <property type="match status" value="1"/>
</dbReference>
<keyword evidence="2" id="KW-0315">Glutamine amidotransferase</keyword>
<dbReference type="RefSeq" id="WP_093312024.1">
    <property type="nucleotide sequence ID" value="NZ_FNYH01000015.1"/>
</dbReference>
<dbReference type="InterPro" id="IPR017926">
    <property type="entry name" value="GATASE"/>
</dbReference>
<dbReference type="PANTHER" id="PTHR42695:SF5">
    <property type="entry name" value="GLUTAMINE AMIDOTRANSFERASE YLR126C-RELATED"/>
    <property type="match status" value="1"/>
</dbReference>
<dbReference type="STRING" id="64971.SAMN05421831_11531"/>
<dbReference type="Gene3D" id="3.40.50.880">
    <property type="match status" value="1"/>
</dbReference>
<name>A0A1H6UJF5_9GAMM</name>
<dbReference type="GO" id="GO:0016740">
    <property type="term" value="F:transferase activity"/>
    <property type="evidence" value="ECO:0007669"/>
    <property type="project" value="UniProtKB-KW"/>
</dbReference>
<evidence type="ECO:0000313" key="3">
    <source>
        <dbReference type="Proteomes" id="UP000242999"/>
    </source>
</evidence>